<dbReference type="InterPro" id="IPR050198">
    <property type="entry name" value="Non-receptor_tyrosine_kinases"/>
</dbReference>
<reference evidence="5" key="1">
    <citation type="journal article" date="2014" name="Nat. Genet.">
        <title>Genome of the human hookworm Necator americanus.</title>
        <authorList>
            <person name="Tang Y.T."/>
            <person name="Gao X."/>
            <person name="Rosa B.A."/>
            <person name="Abubucker S."/>
            <person name="Hallsworth-Pepin K."/>
            <person name="Martin J."/>
            <person name="Tyagi R."/>
            <person name="Heizer E."/>
            <person name="Zhang X."/>
            <person name="Bhonagiri-Palsikar V."/>
            <person name="Minx P."/>
            <person name="Warren W.C."/>
            <person name="Wang Q."/>
            <person name="Zhan B."/>
            <person name="Hotez P.J."/>
            <person name="Sternberg P.W."/>
            <person name="Dougall A."/>
            <person name="Gaze S.T."/>
            <person name="Mulvenna J."/>
            <person name="Sotillo J."/>
            <person name="Ranganathan S."/>
            <person name="Rabelo E.M."/>
            <person name="Wilson R.K."/>
            <person name="Felgner P.L."/>
            <person name="Bethony J."/>
            <person name="Hawdon J.M."/>
            <person name="Gasser R.B."/>
            <person name="Loukas A."/>
            <person name="Mitreva M."/>
        </authorList>
    </citation>
    <scope>NUCLEOTIDE SEQUENCE [LARGE SCALE GENOMIC DNA]</scope>
</reference>
<keyword evidence="1" id="KW-0547">Nucleotide-binding</keyword>
<evidence type="ECO:0000313" key="4">
    <source>
        <dbReference type="EMBL" id="ETN74293.1"/>
    </source>
</evidence>
<sequence>MIASAGSALKYLHLKEILLRDIAAKNCLYTANKLLKISEFGWSRRGTVYKIKANKKGNTKIESFIKWMAPESIRTYTFSQKTDVYSYGVGQKIYLHKSLILEKKKLLKMLIYEIFACEEPYAKMSTTAAKEAVRHLFVQHFVSWRI</sequence>
<dbReference type="PROSITE" id="PS50011">
    <property type="entry name" value="PROTEIN_KINASE_DOM"/>
    <property type="match status" value="1"/>
</dbReference>
<dbReference type="SUPFAM" id="SSF56112">
    <property type="entry name" value="Protein kinase-like (PK-like)"/>
    <property type="match status" value="1"/>
</dbReference>
<proteinExistence type="predicted"/>
<dbReference type="Proteomes" id="UP000053676">
    <property type="component" value="Unassembled WGS sequence"/>
</dbReference>
<feature type="domain" description="Protein kinase" evidence="3">
    <location>
        <begin position="1"/>
        <end position="146"/>
    </location>
</feature>
<dbReference type="EMBL" id="KI660371">
    <property type="protein sequence ID" value="ETN74293.1"/>
    <property type="molecule type" value="Genomic_DNA"/>
</dbReference>
<dbReference type="OrthoDB" id="3256376at2759"/>
<dbReference type="InterPro" id="IPR011009">
    <property type="entry name" value="Kinase-like_dom_sf"/>
</dbReference>
<dbReference type="PANTHER" id="PTHR24418">
    <property type="entry name" value="TYROSINE-PROTEIN KINASE"/>
    <property type="match status" value="1"/>
</dbReference>
<dbReference type="GO" id="GO:0005524">
    <property type="term" value="F:ATP binding"/>
    <property type="evidence" value="ECO:0007669"/>
    <property type="project" value="UniProtKB-KW"/>
</dbReference>
<dbReference type="InterPro" id="IPR000719">
    <property type="entry name" value="Prot_kinase_dom"/>
</dbReference>
<gene>
    <name evidence="4" type="ORF">NECAME_13066</name>
</gene>
<dbReference type="Pfam" id="PF07714">
    <property type="entry name" value="PK_Tyr_Ser-Thr"/>
    <property type="match status" value="1"/>
</dbReference>
<keyword evidence="5" id="KW-1185">Reference proteome</keyword>
<accession>W2SXN7</accession>
<organism evidence="4 5">
    <name type="scientific">Necator americanus</name>
    <name type="common">Human hookworm</name>
    <dbReference type="NCBI Taxonomy" id="51031"/>
    <lineage>
        <taxon>Eukaryota</taxon>
        <taxon>Metazoa</taxon>
        <taxon>Ecdysozoa</taxon>
        <taxon>Nematoda</taxon>
        <taxon>Chromadorea</taxon>
        <taxon>Rhabditida</taxon>
        <taxon>Rhabditina</taxon>
        <taxon>Rhabditomorpha</taxon>
        <taxon>Strongyloidea</taxon>
        <taxon>Ancylostomatidae</taxon>
        <taxon>Bunostominae</taxon>
        <taxon>Necator</taxon>
    </lineage>
</organism>
<dbReference type="STRING" id="51031.W2SXN7"/>
<evidence type="ECO:0000256" key="2">
    <source>
        <dbReference type="ARBA" id="ARBA00022840"/>
    </source>
</evidence>
<evidence type="ECO:0000256" key="1">
    <source>
        <dbReference type="ARBA" id="ARBA00022741"/>
    </source>
</evidence>
<dbReference type="InterPro" id="IPR020635">
    <property type="entry name" value="Tyr_kinase_cat_dom"/>
</dbReference>
<name>W2SXN7_NECAM</name>
<evidence type="ECO:0000259" key="3">
    <source>
        <dbReference type="PROSITE" id="PS50011"/>
    </source>
</evidence>
<dbReference type="GO" id="GO:0004713">
    <property type="term" value="F:protein tyrosine kinase activity"/>
    <property type="evidence" value="ECO:0007669"/>
    <property type="project" value="InterPro"/>
</dbReference>
<dbReference type="KEGG" id="nai:NECAME_13066"/>
<dbReference type="AlphaFoldDB" id="W2SXN7"/>
<dbReference type="InterPro" id="IPR001245">
    <property type="entry name" value="Ser-Thr/Tyr_kinase_cat_dom"/>
</dbReference>
<evidence type="ECO:0000313" key="5">
    <source>
        <dbReference type="Proteomes" id="UP000053676"/>
    </source>
</evidence>
<protein>
    <recommendedName>
        <fullName evidence="3">Protein kinase domain-containing protein</fullName>
    </recommendedName>
</protein>
<dbReference type="Gene3D" id="1.10.510.10">
    <property type="entry name" value="Transferase(Phosphotransferase) domain 1"/>
    <property type="match status" value="1"/>
</dbReference>
<keyword evidence="2" id="KW-0067">ATP-binding</keyword>
<dbReference type="SMART" id="SM00219">
    <property type="entry name" value="TyrKc"/>
    <property type="match status" value="1"/>
</dbReference>